<sequence>MRRAARLSARAASAESLRRRRAPVEAQRAEEFGRPRPQMAGQDVRRIRVLRYHAGASGRQ</sequence>
<proteinExistence type="predicted"/>
<accession>A0ABP6UGC2</accession>
<evidence type="ECO:0000256" key="1">
    <source>
        <dbReference type="SAM" id="MobiDB-lite"/>
    </source>
</evidence>
<dbReference type="EMBL" id="BAAAXF010000086">
    <property type="protein sequence ID" value="GAA3505925.1"/>
    <property type="molecule type" value="Genomic_DNA"/>
</dbReference>
<gene>
    <name evidence="2" type="ORF">GCM10019016_130390</name>
</gene>
<name>A0ABP6UGC2_9ACTN</name>
<evidence type="ECO:0000313" key="3">
    <source>
        <dbReference type="Proteomes" id="UP001501455"/>
    </source>
</evidence>
<evidence type="ECO:0000313" key="2">
    <source>
        <dbReference type="EMBL" id="GAA3505925.1"/>
    </source>
</evidence>
<feature type="region of interest" description="Disordered" evidence="1">
    <location>
        <begin position="1"/>
        <end position="43"/>
    </location>
</feature>
<reference evidence="3" key="1">
    <citation type="journal article" date="2019" name="Int. J. Syst. Evol. Microbiol.">
        <title>The Global Catalogue of Microorganisms (GCM) 10K type strain sequencing project: providing services to taxonomists for standard genome sequencing and annotation.</title>
        <authorList>
            <consortium name="The Broad Institute Genomics Platform"/>
            <consortium name="The Broad Institute Genome Sequencing Center for Infectious Disease"/>
            <person name="Wu L."/>
            <person name="Ma J."/>
        </authorList>
    </citation>
    <scope>NUCLEOTIDE SEQUENCE [LARGE SCALE GENOMIC DNA]</scope>
    <source>
        <strain evidence="3">JCM 4816</strain>
    </source>
</reference>
<comment type="caution">
    <text evidence="2">The sequence shown here is derived from an EMBL/GenBank/DDBJ whole genome shotgun (WGS) entry which is preliminary data.</text>
</comment>
<organism evidence="2 3">
    <name type="scientific">Streptomyces prasinosporus</name>
    <dbReference type="NCBI Taxonomy" id="68256"/>
    <lineage>
        <taxon>Bacteria</taxon>
        <taxon>Bacillati</taxon>
        <taxon>Actinomycetota</taxon>
        <taxon>Actinomycetes</taxon>
        <taxon>Kitasatosporales</taxon>
        <taxon>Streptomycetaceae</taxon>
        <taxon>Streptomyces</taxon>
        <taxon>Streptomyces albogriseolus group</taxon>
    </lineage>
</organism>
<keyword evidence="3" id="KW-1185">Reference proteome</keyword>
<protein>
    <submittedName>
        <fullName evidence="2">Uncharacterized protein</fullName>
    </submittedName>
</protein>
<feature type="compositionally biased region" description="Low complexity" evidence="1">
    <location>
        <begin position="1"/>
        <end position="15"/>
    </location>
</feature>
<dbReference type="Proteomes" id="UP001501455">
    <property type="component" value="Unassembled WGS sequence"/>
</dbReference>